<keyword evidence="2" id="KW-0812">Transmembrane</keyword>
<dbReference type="Proteomes" id="UP000177501">
    <property type="component" value="Unassembled WGS sequence"/>
</dbReference>
<protein>
    <recommendedName>
        <fullName evidence="3">DUF4349 domain-containing protein</fullName>
    </recommendedName>
</protein>
<evidence type="ECO:0000256" key="2">
    <source>
        <dbReference type="SAM" id="Phobius"/>
    </source>
</evidence>
<evidence type="ECO:0000313" key="4">
    <source>
        <dbReference type="EMBL" id="OGM57725.1"/>
    </source>
</evidence>
<name>A0A1F8B2N7_9BACT</name>
<reference evidence="4 5" key="1">
    <citation type="journal article" date="2016" name="Nat. Commun.">
        <title>Thousands of microbial genomes shed light on interconnected biogeochemical processes in an aquifer system.</title>
        <authorList>
            <person name="Anantharaman K."/>
            <person name="Brown C.T."/>
            <person name="Hug L.A."/>
            <person name="Sharon I."/>
            <person name="Castelle C.J."/>
            <person name="Probst A.J."/>
            <person name="Thomas B.C."/>
            <person name="Singh A."/>
            <person name="Wilkins M.J."/>
            <person name="Karaoz U."/>
            <person name="Brodie E.L."/>
            <person name="Williams K.H."/>
            <person name="Hubbard S.S."/>
            <person name="Banfield J.F."/>
        </authorList>
    </citation>
    <scope>NUCLEOTIDE SEQUENCE [LARGE SCALE GENOMIC DNA]</scope>
</reference>
<dbReference type="STRING" id="1802514.A2955_05420"/>
<proteinExistence type="predicted"/>
<dbReference type="EMBL" id="MGHA01000055">
    <property type="protein sequence ID" value="OGM57725.1"/>
    <property type="molecule type" value="Genomic_DNA"/>
</dbReference>
<sequence length="323" mass="36091">MAIISWIKKNKLLAVLLLIVGYFLFKTFFNSFFGVNIKSLNIPSTSKSQYQISEGINLSPGGASGISAPGISNPSLLPRYQQDYTPQSDVKDRLVVQESNLSLLVKDVTDVRNKIVSYAQQKDGYMVSSNVSNPQDAPTATVVVRVPSKDLEEALKYFHSLSVKVVSENLLGQDVTDQYVDIDTRIAQLERTKIKLETILDAATQITDITNLTQQVLNYQNQIDSLKGQQTALEKNAQLAKLTIYLSTDEIALPYAPSETFRPGVIFKLAVRSLVGFLRDVATYAIWVGVYAVVWVPILIIFLLIKRWRNTKTLKIQNSNLKN</sequence>
<comment type="caution">
    <text evidence="4">The sequence shown here is derived from an EMBL/GenBank/DDBJ whole genome shotgun (WGS) entry which is preliminary data.</text>
</comment>
<feature type="coiled-coil region" evidence="1">
    <location>
        <begin position="186"/>
        <end position="236"/>
    </location>
</feature>
<gene>
    <name evidence="4" type="ORF">A2955_05420</name>
</gene>
<feature type="domain" description="DUF4349" evidence="3">
    <location>
        <begin position="93"/>
        <end position="301"/>
    </location>
</feature>
<dbReference type="Pfam" id="PF14257">
    <property type="entry name" value="DUF4349"/>
    <property type="match status" value="1"/>
</dbReference>
<dbReference type="InterPro" id="IPR025645">
    <property type="entry name" value="DUF4349"/>
</dbReference>
<keyword evidence="1" id="KW-0175">Coiled coil</keyword>
<feature type="transmembrane region" description="Helical" evidence="2">
    <location>
        <begin position="284"/>
        <end position="305"/>
    </location>
</feature>
<keyword evidence="2" id="KW-1133">Transmembrane helix</keyword>
<organism evidence="4 5">
    <name type="scientific">Candidatus Woesebacteria bacterium RIFCSPLOWO2_01_FULL_37_19</name>
    <dbReference type="NCBI Taxonomy" id="1802514"/>
    <lineage>
        <taxon>Bacteria</taxon>
        <taxon>Candidatus Woeseibacteriota</taxon>
    </lineage>
</organism>
<evidence type="ECO:0000256" key="1">
    <source>
        <dbReference type="SAM" id="Coils"/>
    </source>
</evidence>
<keyword evidence="2" id="KW-0472">Membrane</keyword>
<dbReference type="AlphaFoldDB" id="A0A1F8B2N7"/>
<feature type="transmembrane region" description="Helical" evidence="2">
    <location>
        <begin position="12"/>
        <end position="33"/>
    </location>
</feature>
<accession>A0A1F8B2N7</accession>
<evidence type="ECO:0000259" key="3">
    <source>
        <dbReference type="Pfam" id="PF14257"/>
    </source>
</evidence>
<evidence type="ECO:0000313" key="5">
    <source>
        <dbReference type="Proteomes" id="UP000177501"/>
    </source>
</evidence>